<proteinExistence type="predicted"/>
<organism evidence="2 3">
    <name type="scientific">Hyaloscypha hepaticicola</name>
    <dbReference type="NCBI Taxonomy" id="2082293"/>
    <lineage>
        <taxon>Eukaryota</taxon>
        <taxon>Fungi</taxon>
        <taxon>Dikarya</taxon>
        <taxon>Ascomycota</taxon>
        <taxon>Pezizomycotina</taxon>
        <taxon>Leotiomycetes</taxon>
        <taxon>Helotiales</taxon>
        <taxon>Hyaloscyphaceae</taxon>
        <taxon>Hyaloscypha</taxon>
    </lineage>
</organism>
<evidence type="ECO:0000313" key="2">
    <source>
        <dbReference type="EMBL" id="PMD21985.1"/>
    </source>
</evidence>
<keyword evidence="3" id="KW-1185">Reference proteome</keyword>
<evidence type="ECO:0000256" key="1">
    <source>
        <dbReference type="SAM" id="MobiDB-lite"/>
    </source>
</evidence>
<dbReference type="Proteomes" id="UP000235672">
    <property type="component" value="Unassembled WGS sequence"/>
</dbReference>
<dbReference type="AlphaFoldDB" id="A0A2J6Q6T5"/>
<dbReference type="EMBL" id="KZ613479">
    <property type="protein sequence ID" value="PMD21985.1"/>
    <property type="molecule type" value="Genomic_DNA"/>
</dbReference>
<reference evidence="2 3" key="1">
    <citation type="submission" date="2016-05" db="EMBL/GenBank/DDBJ databases">
        <title>A degradative enzymes factory behind the ericoid mycorrhizal symbiosis.</title>
        <authorList>
            <consortium name="DOE Joint Genome Institute"/>
            <person name="Martino E."/>
            <person name="Morin E."/>
            <person name="Grelet G."/>
            <person name="Kuo A."/>
            <person name="Kohler A."/>
            <person name="Daghino S."/>
            <person name="Barry K."/>
            <person name="Choi C."/>
            <person name="Cichocki N."/>
            <person name="Clum A."/>
            <person name="Copeland A."/>
            <person name="Hainaut M."/>
            <person name="Haridas S."/>
            <person name="Labutti K."/>
            <person name="Lindquist E."/>
            <person name="Lipzen A."/>
            <person name="Khouja H.-R."/>
            <person name="Murat C."/>
            <person name="Ohm R."/>
            <person name="Olson A."/>
            <person name="Spatafora J."/>
            <person name="Veneault-Fourrey C."/>
            <person name="Henrissat B."/>
            <person name="Grigoriev I."/>
            <person name="Martin F."/>
            <person name="Perotto S."/>
        </authorList>
    </citation>
    <scope>NUCLEOTIDE SEQUENCE [LARGE SCALE GENOMIC DNA]</scope>
    <source>
        <strain evidence="2 3">UAMH 7357</strain>
    </source>
</reference>
<name>A0A2J6Q6T5_9HELO</name>
<protein>
    <submittedName>
        <fullName evidence="2">Uncharacterized protein</fullName>
    </submittedName>
</protein>
<sequence length="190" mass="20901">MATHKAKHAVFPMLIPCRVASNAFCVSDGQLRKSSEISSHASCGHRDLWIALTGDPGPQWLSGVWEAKETCMQAGLQRRAAAAAVPPQVDKMAEEQEPRRHLRRYSNLTSRTRPPRPSLLLLPLPLLTSPPHCRLLLPFSLPLQICIRICIRTSSVPSGDAARLAANHCARPAAKEKRHSDPSSNARRVT</sequence>
<feature type="region of interest" description="Disordered" evidence="1">
    <location>
        <begin position="169"/>
        <end position="190"/>
    </location>
</feature>
<accession>A0A2J6Q6T5</accession>
<gene>
    <name evidence="2" type="ORF">NA56DRAFT_748339</name>
</gene>
<evidence type="ECO:0000313" key="3">
    <source>
        <dbReference type="Proteomes" id="UP000235672"/>
    </source>
</evidence>